<keyword evidence="6" id="KW-0539">Nucleus</keyword>
<evidence type="ECO:0000256" key="4">
    <source>
        <dbReference type="ARBA" id="ARBA00023159"/>
    </source>
</evidence>
<dbReference type="PANTHER" id="PTHR10373">
    <property type="entry name" value="TRANSCRIPTION FACTOR 7 FAMILY MEMBER"/>
    <property type="match status" value="1"/>
</dbReference>
<dbReference type="GO" id="GO:0000981">
    <property type="term" value="F:DNA-binding transcription factor activity, RNA polymerase II-specific"/>
    <property type="evidence" value="ECO:0007669"/>
    <property type="project" value="TreeGrafter"/>
</dbReference>
<keyword evidence="2" id="KW-0805">Transcription regulation</keyword>
<dbReference type="SMART" id="SM01366">
    <property type="entry name" value="c-clamp"/>
    <property type="match status" value="1"/>
</dbReference>
<dbReference type="GO" id="GO:1990907">
    <property type="term" value="C:beta-catenin-TCF complex"/>
    <property type="evidence" value="ECO:0007669"/>
    <property type="project" value="TreeGrafter"/>
</dbReference>
<keyword evidence="8" id="KW-1185">Reference proteome</keyword>
<name>A0AAV4SC72_CAEEX</name>
<evidence type="ECO:0000256" key="1">
    <source>
        <dbReference type="ARBA" id="ARBA00004123"/>
    </source>
</evidence>
<dbReference type="Proteomes" id="UP001054945">
    <property type="component" value="Unassembled WGS sequence"/>
</dbReference>
<keyword evidence="4" id="KW-0010">Activator</keyword>
<keyword evidence="3" id="KW-0238">DNA-binding</keyword>
<proteinExistence type="predicted"/>
<comment type="caution">
    <text evidence="7">The sequence shown here is derived from an EMBL/GenBank/DDBJ whole genome shotgun (WGS) entry which is preliminary data.</text>
</comment>
<sequence length="273" mass="30962">MQLYSNYLFFNIKFNTKILKISGNGFLPGFLRNSETGTSVAIAETLPVYCCSIVFRHTPALYPPTSAGFRSPYSTALPVTSANLTRFSPPTFAIAVSGNFAPGPSSPRDQSRSSHCITPTTGINRACLITQLNKKYNSRLLCPPVVTTTTIPWRRKSTSRSLSMLFHVVHEGDESKGRRRMYLERECSYQPNSRPGTACREEEQAKYYELARKERQLHMQLYPGWSARDNCALQVKKKKRKKDRNQDGDGNNLKKCRARFGLDQQSSWCKPCR</sequence>
<dbReference type="GO" id="GO:0060070">
    <property type="term" value="P:canonical Wnt signaling pathway"/>
    <property type="evidence" value="ECO:0007669"/>
    <property type="project" value="TreeGrafter"/>
</dbReference>
<evidence type="ECO:0000313" key="8">
    <source>
        <dbReference type="Proteomes" id="UP001054945"/>
    </source>
</evidence>
<dbReference type="InterPro" id="IPR024940">
    <property type="entry name" value="TCF/LEF"/>
</dbReference>
<keyword evidence="5" id="KW-0804">Transcription</keyword>
<evidence type="ECO:0000256" key="2">
    <source>
        <dbReference type="ARBA" id="ARBA00023015"/>
    </source>
</evidence>
<dbReference type="EMBL" id="BPLR01009167">
    <property type="protein sequence ID" value="GIY30020.1"/>
    <property type="molecule type" value="Genomic_DNA"/>
</dbReference>
<dbReference type="AlphaFoldDB" id="A0AAV4SC72"/>
<dbReference type="GO" id="GO:0000978">
    <property type="term" value="F:RNA polymerase II cis-regulatory region sequence-specific DNA binding"/>
    <property type="evidence" value="ECO:0007669"/>
    <property type="project" value="TreeGrafter"/>
</dbReference>
<dbReference type="PANTHER" id="PTHR10373:SF38">
    <property type="entry name" value="PROTEIN PANGOLIN, ISOFORM J"/>
    <property type="match status" value="1"/>
</dbReference>
<evidence type="ECO:0000256" key="5">
    <source>
        <dbReference type="ARBA" id="ARBA00023163"/>
    </source>
</evidence>
<gene>
    <name evidence="7" type="primary">TCF7L2</name>
    <name evidence="7" type="ORF">CEXT_174252</name>
</gene>
<accession>A0AAV4SC72</accession>
<reference evidence="7 8" key="1">
    <citation type="submission" date="2021-06" db="EMBL/GenBank/DDBJ databases">
        <title>Caerostris extrusa draft genome.</title>
        <authorList>
            <person name="Kono N."/>
            <person name="Arakawa K."/>
        </authorList>
    </citation>
    <scope>NUCLEOTIDE SEQUENCE [LARGE SCALE GENOMIC DNA]</scope>
</reference>
<dbReference type="GO" id="GO:0000785">
    <property type="term" value="C:chromatin"/>
    <property type="evidence" value="ECO:0007669"/>
    <property type="project" value="TreeGrafter"/>
</dbReference>
<evidence type="ECO:0000256" key="6">
    <source>
        <dbReference type="ARBA" id="ARBA00023242"/>
    </source>
</evidence>
<organism evidence="7 8">
    <name type="scientific">Caerostris extrusa</name>
    <name type="common">Bark spider</name>
    <name type="synonym">Caerostris bankana</name>
    <dbReference type="NCBI Taxonomy" id="172846"/>
    <lineage>
        <taxon>Eukaryota</taxon>
        <taxon>Metazoa</taxon>
        <taxon>Ecdysozoa</taxon>
        <taxon>Arthropoda</taxon>
        <taxon>Chelicerata</taxon>
        <taxon>Arachnida</taxon>
        <taxon>Araneae</taxon>
        <taxon>Araneomorphae</taxon>
        <taxon>Entelegynae</taxon>
        <taxon>Araneoidea</taxon>
        <taxon>Araneidae</taxon>
        <taxon>Caerostris</taxon>
    </lineage>
</organism>
<protein>
    <submittedName>
        <fullName evidence="7">Transcription factor 7-like 2</fullName>
    </submittedName>
</protein>
<comment type="subcellular location">
    <subcellularLocation>
        <location evidence="1">Nucleus</location>
    </subcellularLocation>
</comment>
<evidence type="ECO:0000313" key="7">
    <source>
        <dbReference type="EMBL" id="GIY30020.1"/>
    </source>
</evidence>
<evidence type="ECO:0000256" key="3">
    <source>
        <dbReference type="ARBA" id="ARBA00023125"/>
    </source>
</evidence>